<dbReference type="EMBL" id="MNCJ02000321">
    <property type="protein sequence ID" value="KAF5800674.1"/>
    <property type="molecule type" value="Genomic_DNA"/>
</dbReference>
<keyword evidence="4" id="KW-1185">Reference proteome</keyword>
<protein>
    <submittedName>
        <fullName evidence="3">Uncharacterized protein</fullName>
    </submittedName>
</protein>
<feature type="chain" id="PRO_5039897489" evidence="2">
    <location>
        <begin position="20"/>
        <end position="206"/>
    </location>
</feature>
<dbReference type="Proteomes" id="UP000215914">
    <property type="component" value="Unassembled WGS sequence"/>
</dbReference>
<organism evidence="3 4">
    <name type="scientific">Helianthus annuus</name>
    <name type="common">Common sunflower</name>
    <dbReference type="NCBI Taxonomy" id="4232"/>
    <lineage>
        <taxon>Eukaryota</taxon>
        <taxon>Viridiplantae</taxon>
        <taxon>Streptophyta</taxon>
        <taxon>Embryophyta</taxon>
        <taxon>Tracheophyta</taxon>
        <taxon>Spermatophyta</taxon>
        <taxon>Magnoliopsida</taxon>
        <taxon>eudicotyledons</taxon>
        <taxon>Gunneridae</taxon>
        <taxon>Pentapetalae</taxon>
        <taxon>asterids</taxon>
        <taxon>campanulids</taxon>
        <taxon>Asterales</taxon>
        <taxon>Asteraceae</taxon>
        <taxon>Asteroideae</taxon>
        <taxon>Heliantheae alliance</taxon>
        <taxon>Heliantheae</taxon>
        <taxon>Helianthus</taxon>
    </lineage>
</organism>
<dbReference type="PANTHER" id="PTHR33107:SF87">
    <property type="entry name" value="21 KDA SEED PROTEIN-RELATED"/>
    <property type="match status" value="1"/>
</dbReference>
<evidence type="ECO:0000313" key="4">
    <source>
        <dbReference type="Proteomes" id="UP000215914"/>
    </source>
</evidence>
<accession>A0A9K3NHQ0</accession>
<evidence type="ECO:0000256" key="1">
    <source>
        <dbReference type="ARBA" id="ARBA00005440"/>
    </source>
</evidence>
<feature type="signal peptide" evidence="2">
    <location>
        <begin position="1"/>
        <end position="19"/>
    </location>
</feature>
<dbReference type="SMART" id="SM00452">
    <property type="entry name" value="STI"/>
    <property type="match status" value="1"/>
</dbReference>
<dbReference type="GO" id="GO:0004866">
    <property type="term" value="F:endopeptidase inhibitor activity"/>
    <property type="evidence" value="ECO:0007669"/>
    <property type="project" value="InterPro"/>
</dbReference>
<dbReference type="SUPFAM" id="SSF50386">
    <property type="entry name" value="STI-like"/>
    <property type="match status" value="1"/>
</dbReference>
<dbReference type="CDD" id="cd23375">
    <property type="entry name" value="beta-trefoil_STI_VvMLP-like"/>
    <property type="match status" value="1"/>
</dbReference>
<comment type="similarity">
    <text evidence="1">Belongs to the protease inhibitor I3 (leguminous Kunitz-type inhibitor) family.</text>
</comment>
<dbReference type="Gene3D" id="2.80.10.50">
    <property type="match status" value="1"/>
</dbReference>
<dbReference type="AlphaFoldDB" id="A0A9K3NHQ0"/>
<proteinExistence type="inferred from homology"/>
<gene>
    <name evidence="3" type="ORF">HanXRQr2_Chr06g0239411</name>
</gene>
<dbReference type="InterPro" id="IPR011065">
    <property type="entry name" value="Kunitz_inhibitor_STI-like_sf"/>
</dbReference>
<dbReference type="PANTHER" id="PTHR33107">
    <property type="entry name" value="KUNITZ TRYPSIN INHIBITOR 2"/>
    <property type="match status" value="1"/>
</dbReference>
<dbReference type="Gramene" id="mRNA:HanXRQr2_Chr06g0239411">
    <property type="protein sequence ID" value="CDS:HanXRQr2_Chr06g0239411.1"/>
    <property type="gene ID" value="HanXRQr2_Chr06g0239411"/>
</dbReference>
<sequence length="206" mass="23109">MKIIIIFSVLAFIILAASSAPAPVVLDFYGQSLRARAKYYIKPADDDYFVGGFGLVGVLNKSCPAVVGQMTDNMGLWLTFHPVDPKERVIRLSTDVNIKFSGSNSCHESNVWQLKYHKALEEYVVMVGGVEGNPGPKTVNNWFKIEQGNYYGSYRLVFCPSVCSDCKVICGDITTDTYVDNEKDIGPPLRISNSTNQWHFSFYFKY</sequence>
<dbReference type="OrthoDB" id="1872570at2759"/>
<reference evidence="3" key="2">
    <citation type="submission" date="2020-06" db="EMBL/GenBank/DDBJ databases">
        <title>Helianthus annuus Genome sequencing and assembly Release 2.</title>
        <authorList>
            <person name="Gouzy J."/>
            <person name="Langlade N."/>
            <person name="Munos S."/>
        </authorList>
    </citation>
    <scope>NUCLEOTIDE SEQUENCE</scope>
    <source>
        <tissue evidence="3">Leaves</tissue>
    </source>
</reference>
<dbReference type="PROSITE" id="PS00283">
    <property type="entry name" value="SOYBEAN_KUNITZ"/>
    <property type="match status" value="1"/>
</dbReference>
<reference evidence="3" key="1">
    <citation type="journal article" date="2017" name="Nature">
        <title>The sunflower genome provides insights into oil metabolism, flowering and Asterid evolution.</title>
        <authorList>
            <person name="Badouin H."/>
            <person name="Gouzy J."/>
            <person name="Grassa C.J."/>
            <person name="Murat F."/>
            <person name="Staton S.E."/>
            <person name="Cottret L."/>
            <person name="Lelandais-Briere C."/>
            <person name="Owens G.L."/>
            <person name="Carrere S."/>
            <person name="Mayjonade B."/>
            <person name="Legrand L."/>
            <person name="Gill N."/>
            <person name="Kane N.C."/>
            <person name="Bowers J.E."/>
            <person name="Hubner S."/>
            <person name="Bellec A."/>
            <person name="Berard A."/>
            <person name="Berges H."/>
            <person name="Blanchet N."/>
            <person name="Boniface M.C."/>
            <person name="Brunel D."/>
            <person name="Catrice O."/>
            <person name="Chaidir N."/>
            <person name="Claudel C."/>
            <person name="Donnadieu C."/>
            <person name="Faraut T."/>
            <person name="Fievet G."/>
            <person name="Helmstetter N."/>
            <person name="King M."/>
            <person name="Knapp S.J."/>
            <person name="Lai Z."/>
            <person name="Le Paslier M.C."/>
            <person name="Lippi Y."/>
            <person name="Lorenzon L."/>
            <person name="Mandel J.R."/>
            <person name="Marage G."/>
            <person name="Marchand G."/>
            <person name="Marquand E."/>
            <person name="Bret-Mestries E."/>
            <person name="Morien E."/>
            <person name="Nambeesan S."/>
            <person name="Nguyen T."/>
            <person name="Pegot-Espagnet P."/>
            <person name="Pouilly N."/>
            <person name="Raftis F."/>
            <person name="Sallet E."/>
            <person name="Schiex T."/>
            <person name="Thomas J."/>
            <person name="Vandecasteele C."/>
            <person name="Vares D."/>
            <person name="Vear F."/>
            <person name="Vautrin S."/>
            <person name="Crespi M."/>
            <person name="Mangin B."/>
            <person name="Burke J.M."/>
            <person name="Salse J."/>
            <person name="Munos S."/>
            <person name="Vincourt P."/>
            <person name="Rieseberg L.H."/>
            <person name="Langlade N.B."/>
        </authorList>
    </citation>
    <scope>NUCLEOTIDE SEQUENCE</scope>
    <source>
        <tissue evidence="3">Leaves</tissue>
    </source>
</reference>
<dbReference type="InterPro" id="IPR002160">
    <property type="entry name" value="Prot_inh_Kunz-lg"/>
</dbReference>
<comment type="caution">
    <text evidence="3">The sequence shown here is derived from an EMBL/GenBank/DDBJ whole genome shotgun (WGS) entry which is preliminary data.</text>
</comment>
<name>A0A9K3NHQ0_HELAN</name>
<dbReference type="Pfam" id="PF00197">
    <property type="entry name" value="Kunitz_legume"/>
    <property type="match status" value="1"/>
</dbReference>
<evidence type="ECO:0000256" key="2">
    <source>
        <dbReference type="SAM" id="SignalP"/>
    </source>
</evidence>
<evidence type="ECO:0000313" key="3">
    <source>
        <dbReference type="EMBL" id="KAF5800674.1"/>
    </source>
</evidence>
<keyword evidence="2" id="KW-0732">Signal</keyword>